<dbReference type="InterPro" id="IPR043128">
    <property type="entry name" value="Rev_trsase/Diguanyl_cyclase"/>
</dbReference>
<evidence type="ECO:0000256" key="1">
    <source>
        <dbReference type="SAM" id="Phobius"/>
    </source>
</evidence>
<organism evidence="2 3">
    <name type="scientific">Agrilactobacillus yilanensis</name>
    <dbReference type="NCBI Taxonomy" id="2485997"/>
    <lineage>
        <taxon>Bacteria</taxon>
        <taxon>Bacillati</taxon>
        <taxon>Bacillota</taxon>
        <taxon>Bacilli</taxon>
        <taxon>Lactobacillales</taxon>
        <taxon>Lactobacillaceae</taxon>
        <taxon>Agrilactobacillus</taxon>
    </lineage>
</organism>
<comment type="caution">
    <text evidence="2">The sequence shown here is derived from an EMBL/GenBank/DDBJ whole genome shotgun (WGS) entry which is preliminary data.</text>
</comment>
<protein>
    <submittedName>
        <fullName evidence="2">GGDEF domain-containing protein</fullName>
    </submittedName>
</protein>
<dbReference type="InterPro" id="IPR029787">
    <property type="entry name" value="Nucleotide_cyclase"/>
</dbReference>
<evidence type="ECO:0000313" key="2">
    <source>
        <dbReference type="EMBL" id="MFD1671499.1"/>
    </source>
</evidence>
<keyword evidence="3" id="KW-1185">Reference proteome</keyword>
<dbReference type="Proteomes" id="UP001597267">
    <property type="component" value="Unassembled WGS sequence"/>
</dbReference>
<dbReference type="RefSeq" id="WP_125715687.1">
    <property type="nucleotide sequence ID" value="NZ_JBHTOP010000011.1"/>
</dbReference>
<keyword evidence="1" id="KW-0472">Membrane</keyword>
<proteinExistence type="predicted"/>
<feature type="transmembrane region" description="Helical" evidence="1">
    <location>
        <begin position="64"/>
        <end position="82"/>
    </location>
</feature>
<feature type="transmembrane region" description="Helical" evidence="1">
    <location>
        <begin position="37"/>
        <end position="57"/>
    </location>
</feature>
<keyword evidence="1" id="KW-1133">Transmembrane helix</keyword>
<keyword evidence="1" id="KW-0812">Transmembrane</keyword>
<dbReference type="Gene3D" id="3.30.70.270">
    <property type="match status" value="1"/>
</dbReference>
<feature type="transmembrane region" description="Helical" evidence="1">
    <location>
        <begin position="12"/>
        <end position="31"/>
    </location>
</feature>
<feature type="transmembrane region" description="Helical" evidence="1">
    <location>
        <begin position="88"/>
        <end position="109"/>
    </location>
</feature>
<accession>A0ABW4J755</accession>
<name>A0ABW4J755_9LACO</name>
<dbReference type="EMBL" id="JBHTOP010000011">
    <property type="protein sequence ID" value="MFD1671499.1"/>
    <property type="molecule type" value="Genomic_DNA"/>
</dbReference>
<gene>
    <name evidence="2" type="ORF">ACFQ5M_05275</name>
</gene>
<reference evidence="3" key="1">
    <citation type="journal article" date="2019" name="Int. J. Syst. Evol. Microbiol.">
        <title>The Global Catalogue of Microorganisms (GCM) 10K type strain sequencing project: providing services to taxonomists for standard genome sequencing and annotation.</title>
        <authorList>
            <consortium name="The Broad Institute Genomics Platform"/>
            <consortium name="The Broad Institute Genome Sequencing Center for Infectious Disease"/>
            <person name="Wu L."/>
            <person name="Ma J."/>
        </authorList>
    </citation>
    <scope>NUCLEOTIDE SEQUENCE [LARGE SCALE GENOMIC DNA]</scope>
    <source>
        <strain evidence="3">CCM 8896</strain>
    </source>
</reference>
<sequence length="285" mass="32471">MNNNNDKRLNLMADVYLILFLTAMAAVAVLFGFMPHYVLLNTVYLGIAILSILITYFFGIIPGLIENLIFIFAQAIVMLYLNQTTNHVPLGLAFWLLVPSLLSFIFYGMTTKQQQLQKRNEALRTTLAEQGAFDADTSLRTTVAFLEDAKVFIENNKRFDLPVAMVVFRIRYYNELRRMMTDVQLRELLKNTSKIITSTTRDNDVAYYLDNTTPTWGIILHTDEPGAHIAADRIKNAFSKQLPQSGQLQNMNITLITGISGWDSETMTEPYDLVNKALKETEYDV</sequence>
<evidence type="ECO:0000313" key="3">
    <source>
        <dbReference type="Proteomes" id="UP001597267"/>
    </source>
</evidence>
<dbReference type="SUPFAM" id="SSF55073">
    <property type="entry name" value="Nucleotide cyclase"/>
    <property type="match status" value="1"/>
</dbReference>